<feature type="transmembrane region" description="Helical" evidence="8">
    <location>
        <begin position="666"/>
        <end position="684"/>
    </location>
</feature>
<dbReference type="GO" id="GO:0005227">
    <property type="term" value="F:calcium-activated cation channel activity"/>
    <property type="evidence" value="ECO:0007669"/>
    <property type="project" value="InterPro"/>
</dbReference>
<evidence type="ECO:0000256" key="6">
    <source>
        <dbReference type="ARBA" id="ARBA00023136"/>
    </source>
</evidence>
<protein>
    <submittedName>
        <fullName evidence="12">Putative duf221 domain protein</fullName>
    </submittedName>
</protein>
<feature type="transmembrane region" description="Helical" evidence="8">
    <location>
        <begin position="690"/>
        <end position="709"/>
    </location>
</feature>
<dbReference type="OrthoDB" id="2150324at2759"/>
<feature type="domain" description="CSC1/OSCA1-like N-terminal transmembrane" evidence="10">
    <location>
        <begin position="46"/>
        <end position="193"/>
    </location>
</feature>
<dbReference type="Pfam" id="PF14703">
    <property type="entry name" value="PHM7_cyt"/>
    <property type="match status" value="1"/>
</dbReference>
<dbReference type="PANTHER" id="PTHR13018:SF149">
    <property type="entry name" value="DOMAIN PROTEIN, PUTATIVE (AFU_ORTHOLOGUE AFUA_3G11660)-RELATED"/>
    <property type="match status" value="1"/>
</dbReference>
<evidence type="ECO:0000259" key="11">
    <source>
        <dbReference type="Pfam" id="PF14703"/>
    </source>
</evidence>
<keyword evidence="4 8" id="KW-0812">Transmembrane</keyword>
<dbReference type="PANTHER" id="PTHR13018">
    <property type="entry name" value="PROBABLE MEMBRANE PROTEIN DUF221-RELATED"/>
    <property type="match status" value="1"/>
</dbReference>
<reference evidence="13" key="1">
    <citation type="journal article" date="2013" name="Genome Announc.">
        <title>Draft genome sequence of the ascomycete Phaeoacremonium aleophilum strain UCR-PA7, a causal agent of the esca disease complex in grapevines.</title>
        <authorList>
            <person name="Blanco-Ulate B."/>
            <person name="Rolshausen P."/>
            <person name="Cantu D."/>
        </authorList>
    </citation>
    <scope>NUCLEOTIDE SEQUENCE [LARGE SCALE GENOMIC DNA]</scope>
    <source>
        <strain evidence="13">UCR-PA7</strain>
    </source>
</reference>
<gene>
    <name evidence="12" type="ORF">UCRPA7_3620</name>
</gene>
<feature type="transmembrane region" description="Helical" evidence="8">
    <location>
        <begin position="446"/>
        <end position="470"/>
    </location>
</feature>
<proteinExistence type="inferred from homology"/>
<feature type="domain" description="CSC1/OSCA1-like cytosolic" evidence="11">
    <location>
        <begin position="217"/>
        <end position="386"/>
    </location>
</feature>
<feature type="transmembrane region" description="Helical" evidence="8">
    <location>
        <begin position="537"/>
        <end position="556"/>
    </location>
</feature>
<evidence type="ECO:0000256" key="8">
    <source>
        <dbReference type="SAM" id="Phobius"/>
    </source>
</evidence>
<evidence type="ECO:0000256" key="5">
    <source>
        <dbReference type="ARBA" id="ARBA00022989"/>
    </source>
</evidence>
<feature type="region of interest" description="Disordered" evidence="7">
    <location>
        <begin position="912"/>
        <end position="947"/>
    </location>
</feature>
<evidence type="ECO:0000256" key="7">
    <source>
        <dbReference type="SAM" id="MobiDB-lite"/>
    </source>
</evidence>
<keyword evidence="6 8" id="KW-0472">Membrane</keyword>
<comment type="similarity">
    <text evidence="2">Belongs to the CSC1 (TC 1.A.17) family.</text>
</comment>
<feature type="domain" description="CSC1/OSCA1-like 7TM region" evidence="9">
    <location>
        <begin position="397"/>
        <end position="680"/>
    </location>
</feature>
<evidence type="ECO:0000259" key="9">
    <source>
        <dbReference type="Pfam" id="PF02714"/>
    </source>
</evidence>
<feature type="transmembrane region" description="Helical" evidence="8">
    <location>
        <begin position="131"/>
        <end position="152"/>
    </location>
</feature>
<name>R8BNQ4_PHAM7</name>
<keyword evidence="13" id="KW-1185">Reference proteome</keyword>
<evidence type="ECO:0000256" key="4">
    <source>
        <dbReference type="ARBA" id="ARBA00022692"/>
    </source>
</evidence>
<dbReference type="KEGG" id="tmn:UCRPA7_3620"/>
<feature type="transmembrane region" description="Helical" evidence="8">
    <location>
        <begin position="608"/>
        <end position="635"/>
    </location>
</feature>
<dbReference type="InterPro" id="IPR045122">
    <property type="entry name" value="Csc1-like"/>
</dbReference>
<dbReference type="InterPro" id="IPR032880">
    <property type="entry name" value="CSC1/OSCA1-like_N"/>
</dbReference>
<evidence type="ECO:0000256" key="2">
    <source>
        <dbReference type="ARBA" id="ARBA00007779"/>
    </source>
</evidence>
<sequence length="1057" mass="116576">MDVLARGLSELVRRADDASGGGDDAGQQLLKLIQNPFGGELQVNSLWASIASSLGITAGIAIAFSFIRPYNSVVYAPKLKHADEAHAPPPLGKGVFAWIGPLWKTSEQDLVRLVGLDATIFMRFIRMCRNLAVVLAIIGCSILIPISLSKSTRFGNDVWLYLLTPSNLWGDAHWAQVVVAYLFDIVICGFLWWNYRKVLQLRRTYFESPEYQQSLHARTLMLYDIPKAFTSDEGIARIIDSVAPNSSFSRTAIARNVRILPELISEHERTVRKLEKVLAVYLKDPHNLPAARPVCHPSKKDRSYGTYPKGQKVDAIEYLTERIRALEIEIKEVRQSVDKRNTMAYGFASYSDIAEAHAIAYATRKKKPQGATVSLAPRPNDVIWDNMPLNAATRSRRRFIINLWIALLTFLWIAPNAMIAIFLVNLSNLGMVWPAFKSNLESNNSFWIIVQGIASPALTSLVYLLLPILFRRLAIRAGDQTKTGRERHVTAKLYSFFVFNNLIVFSMFSAIWAFTAGVVNQTNDGVDAWQAILKQNFGQTVLITLCNISPFFITWLMQKQLGAAIDLAQLWTLIYSFCMRKIGSPTPRELIELTAPPPFDYASYYNYYLFYVTVALAYAGIQPLVLPAAAIYFAIDLPLRKYLLMYIFVTKTESGGMFWRVLFNRMVFATMLSNLVVFLIVWVRGINTHIQAYAVAPLPFLMIAFKIYCARTFDDKIHFYSTRFVPHADNNLETGIAGKENLRSDRLASRFGHPALYKPLITPMVHAKAQNILASVYQGRLTDGRDAGSGDTMSVSGYSDTYALDPMHAGKPGKSAAGLPGFEVVPESKLDFEYYKNRDEFAADHGAGEIFGRPSDMVRPGTPGTMFSGGSDSRPGTPVGGMGFAGSSGGHHNNRRNFSQAESDMVYTSYASPPNQYPGQTPPYGYNGARVGSPSNEYPPQRTQSPGPVYGLAGGNDSASNLVRNAAPMASPPILTPGSGGSGSGSRQASLDRGMGMGMGIERPGSRGVGRSVPGAFGGLGGGPQGYGNLPQSEPEFDQDPMAYNYFRGGRRRDTGN</sequence>
<dbReference type="InterPro" id="IPR003864">
    <property type="entry name" value="CSC1/OSCA1-like_7TM"/>
</dbReference>
<dbReference type="Proteomes" id="UP000014074">
    <property type="component" value="Unassembled WGS sequence"/>
</dbReference>
<dbReference type="Pfam" id="PF13967">
    <property type="entry name" value="RSN1_TM"/>
    <property type="match status" value="1"/>
</dbReference>
<feature type="compositionally biased region" description="Gly residues" evidence="7">
    <location>
        <begin position="1016"/>
        <end position="1026"/>
    </location>
</feature>
<keyword evidence="5 8" id="KW-1133">Transmembrane helix</keyword>
<feature type="region of interest" description="Disordered" evidence="7">
    <location>
        <begin position="1002"/>
        <end position="1057"/>
    </location>
</feature>
<feature type="compositionally biased region" description="Polar residues" evidence="7">
    <location>
        <begin position="933"/>
        <end position="946"/>
    </location>
</feature>
<dbReference type="AlphaFoldDB" id="R8BNQ4"/>
<evidence type="ECO:0000313" key="13">
    <source>
        <dbReference type="Proteomes" id="UP000014074"/>
    </source>
</evidence>
<dbReference type="RefSeq" id="XP_007914263.1">
    <property type="nucleotide sequence ID" value="XM_007916072.1"/>
</dbReference>
<dbReference type="eggNOG" id="KOG1134">
    <property type="taxonomic scope" value="Eukaryota"/>
</dbReference>
<evidence type="ECO:0000259" key="10">
    <source>
        <dbReference type="Pfam" id="PF13967"/>
    </source>
</evidence>
<dbReference type="GO" id="GO:0005886">
    <property type="term" value="C:plasma membrane"/>
    <property type="evidence" value="ECO:0007669"/>
    <property type="project" value="TreeGrafter"/>
</dbReference>
<dbReference type="EMBL" id="KB933059">
    <property type="protein sequence ID" value="EOO00905.1"/>
    <property type="molecule type" value="Genomic_DNA"/>
</dbReference>
<dbReference type="GeneID" id="19323985"/>
<feature type="transmembrane region" description="Helical" evidence="8">
    <location>
        <begin position="46"/>
        <end position="67"/>
    </location>
</feature>
<accession>R8BNQ4</accession>
<organism evidence="12 13">
    <name type="scientific">Phaeoacremonium minimum (strain UCR-PA7)</name>
    <name type="common">Esca disease fungus</name>
    <name type="synonym">Togninia minima</name>
    <dbReference type="NCBI Taxonomy" id="1286976"/>
    <lineage>
        <taxon>Eukaryota</taxon>
        <taxon>Fungi</taxon>
        <taxon>Dikarya</taxon>
        <taxon>Ascomycota</taxon>
        <taxon>Pezizomycotina</taxon>
        <taxon>Sordariomycetes</taxon>
        <taxon>Sordariomycetidae</taxon>
        <taxon>Togniniales</taxon>
        <taxon>Togniniaceae</taxon>
        <taxon>Phaeoacremonium</taxon>
    </lineage>
</organism>
<feature type="transmembrane region" description="Helical" evidence="8">
    <location>
        <begin position="403"/>
        <end position="426"/>
    </location>
</feature>
<evidence type="ECO:0000256" key="3">
    <source>
        <dbReference type="ARBA" id="ARBA00022448"/>
    </source>
</evidence>
<comment type="subcellular location">
    <subcellularLocation>
        <location evidence="1">Membrane</location>
        <topology evidence="1">Multi-pass membrane protein</topology>
    </subcellularLocation>
</comment>
<keyword evidence="3" id="KW-0813">Transport</keyword>
<feature type="transmembrane region" description="Helical" evidence="8">
    <location>
        <begin position="491"/>
        <end position="517"/>
    </location>
</feature>
<evidence type="ECO:0000256" key="1">
    <source>
        <dbReference type="ARBA" id="ARBA00004141"/>
    </source>
</evidence>
<dbReference type="HOGENOM" id="CLU_009187_1_0_1"/>
<dbReference type="Pfam" id="PF02714">
    <property type="entry name" value="RSN1_7TM"/>
    <property type="match status" value="1"/>
</dbReference>
<feature type="transmembrane region" description="Helical" evidence="8">
    <location>
        <begin position="172"/>
        <end position="193"/>
    </location>
</feature>
<evidence type="ECO:0000313" key="12">
    <source>
        <dbReference type="EMBL" id="EOO00905.1"/>
    </source>
</evidence>
<dbReference type="InterPro" id="IPR027815">
    <property type="entry name" value="CSC1/OSCA1-like_cyt"/>
</dbReference>